<name>A0A820KIL4_9BILA</name>
<dbReference type="EMBL" id="CAJOBD010048788">
    <property type="protein sequence ID" value="CAF4344961.1"/>
    <property type="molecule type" value="Genomic_DNA"/>
</dbReference>
<dbReference type="InterPro" id="IPR029044">
    <property type="entry name" value="Nucleotide-diphossugar_trans"/>
</dbReference>
<comment type="caution">
    <text evidence="3">The sequence shown here is derived from an EMBL/GenBank/DDBJ whole genome shotgun (WGS) entry which is preliminary data.</text>
</comment>
<dbReference type="PANTHER" id="PTHR19300">
    <property type="entry name" value="BETA-1,4-GALACTOSYLTRANSFERASE"/>
    <property type="match status" value="1"/>
</dbReference>
<keyword evidence="1" id="KW-0808">Transferase</keyword>
<feature type="non-terminal residue" evidence="3">
    <location>
        <position position="1"/>
    </location>
</feature>
<dbReference type="Gene3D" id="3.90.550.10">
    <property type="entry name" value="Spore Coat Polysaccharide Biosynthesis Protein SpsA, Chain A"/>
    <property type="match status" value="1"/>
</dbReference>
<dbReference type="AlphaFoldDB" id="A0A820KIL4"/>
<dbReference type="PANTHER" id="PTHR19300:SF57">
    <property type="entry name" value="BETA-1,4-N-ACETYLGALACTOSAMINYLTRANSFERASE"/>
    <property type="match status" value="1"/>
</dbReference>
<dbReference type="InterPro" id="IPR027791">
    <property type="entry name" value="Galactosyl_T_C"/>
</dbReference>
<accession>A0A820KIL4</accession>
<evidence type="ECO:0000256" key="1">
    <source>
        <dbReference type="ARBA" id="ARBA00022679"/>
    </source>
</evidence>
<dbReference type="GO" id="GO:0005794">
    <property type="term" value="C:Golgi apparatus"/>
    <property type="evidence" value="ECO:0007669"/>
    <property type="project" value="TreeGrafter"/>
</dbReference>
<dbReference type="Pfam" id="PF02709">
    <property type="entry name" value="Glyco_transf_7C"/>
    <property type="match status" value="1"/>
</dbReference>
<feature type="non-terminal residue" evidence="3">
    <location>
        <position position="40"/>
    </location>
</feature>
<evidence type="ECO:0000313" key="4">
    <source>
        <dbReference type="Proteomes" id="UP000663836"/>
    </source>
</evidence>
<feature type="domain" description="Galactosyltransferase C-terminal" evidence="2">
    <location>
        <begin position="1"/>
        <end position="40"/>
    </location>
</feature>
<dbReference type="GO" id="GO:0005975">
    <property type="term" value="P:carbohydrate metabolic process"/>
    <property type="evidence" value="ECO:0007669"/>
    <property type="project" value="InterPro"/>
</dbReference>
<protein>
    <recommendedName>
        <fullName evidence="2">Galactosyltransferase C-terminal domain-containing protein</fullName>
    </recommendedName>
</protein>
<evidence type="ECO:0000259" key="2">
    <source>
        <dbReference type="Pfam" id="PF02709"/>
    </source>
</evidence>
<evidence type="ECO:0000313" key="3">
    <source>
        <dbReference type="EMBL" id="CAF4344961.1"/>
    </source>
</evidence>
<reference evidence="3" key="1">
    <citation type="submission" date="2021-02" db="EMBL/GenBank/DDBJ databases">
        <authorList>
            <person name="Nowell W R."/>
        </authorList>
    </citation>
    <scope>NUCLEOTIDE SEQUENCE</scope>
</reference>
<sequence>MNGHPTVYWGWGGEDDDMYFRVVKKLKKSIIRYPIEIARY</sequence>
<dbReference type="GO" id="GO:0008378">
    <property type="term" value="F:galactosyltransferase activity"/>
    <property type="evidence" value="ECO:0007669"/>
    <property type="project" value="TreeGrafter"/>
</dbReference>
<dbReference type="Proteomes" id="UP000663836">
    <property type="component" value="Unassembled WGS sequence"/>
</dbReference>
<dbReference type="InterPro" id="IPR003859">
    <property type="entry name" value="Galactosyl_T"/>
</dbReference>
<gene>
    <name evidence="3" type="ORF">JBS370_LOCUS41752</name>
</gene>
<proteinExistence type="predicted"/>
<dbReference type="SUPFAM" id="SSF53448">
    <property type="entry name" value="Nucleotide-diphospho-sugar transferases"/>
    <property type="match status" value="1"/>
</dbReference>
<organism evidence="3 4">
    <name type="scientific">Rotaria sordida</name>
    <dbReference type="NCBI Taxonomy" id="392033"/>
    <lineage>
        <taxon>Eukaryota</taxon>
        <taxon>Metazoa</taxon>
        <taxon>Spiralia</taxon>
        <taxon>Gnathifera</taxon>
        <taxon>Rotifera</taxon>
        <taxon>Eurotatoria</taxon>
        <taxon>Bdelloidea</taxon>
        <taxon>Philodinida</taxon>
        <taxon>Philodinidae</taxon>
        <taxon>Rotaria</taxon>
    </lineage>
</organism>